<dbReference type="Gene3D" id="3.50.50.60">
    <property type="entry name" value="FAD/NAD(P)-binding domain"/>
    <property type="match status" value="1"/>
</dbReference>
<dbReference type="PANTHER" id="PTHR13847:SF287">
    <property type="entry name" value="FAD-DEPENDENT OXIDOREDUCTASE DOMAIN-CONTAINING PROTEIN 1"/>
    <property type="match status" value="1"/>
</dbReference>
<dbReference type="AlphaFoldDB" id="A0A7Z0AAQ1"/>
<organism evidence="3 4">
    <name type="scientific">Spelaeicoccus albus</name>
    <dbReference type="NCBI Taxonomy" id="1280376"/>
    <lineage>
        <taxon>Bacteria</taxon>
        <taxon>Bacillati</taxon>
        <taxon>Actinomycetota</taxon>
        <taxon>Actinomycetes</taxon>
        <taxon>Micrococcales</taxon>
        <taxon>Brevibacteriaceae</taxon>
        <taxon>Spelaeicoccus</taxon>
    </lineage>
</organism>
<evidence type="ECO:0000313" key="3">
    <source>
        <dbReference type="EMBL" id="NYI66736.1"/>
    </source>
</evidence>
<dbReference type="Pfam" id="PF01266">
    <property type="entry name" value="DAO"/>
    <property type="match status" value="1"/>
</dbReference>
<comment type="caution">
    <text evidence="3">The sequence shown here is derived from an EMBL/GenBank/DDBJ whole genome shotgun (WGS) entry which is preliminary data.</text>
</comment>
<keyword evidence="1" id="KW-0560">Oxidoreductase</keyword>
<dbReference type="InterPro" id="IPR036188">
    <property type="entry name" value="FAD/NAD-bd_sf"/>
</dbReference>
<dbReference type="Proteomes" id="UP000539111">
    <property type="component" value="Unassembled WGS sequence"/>
</dbReference>
<reference evidence="3 4" key="1">
    <citation type="submission" date="2020-07" db="EMBL/GenBank/DDBJ databases">
        <title>Sequencing the genomes of 1000 actinobacteria strains.</title>
        <authorList>
            <person name="Klenk H.-P."/>
        </authorList>
    </citation>
    <scope>NUCLEOTIDE SEQUENCE [LARGE SCALE GENOMIC DNA]</scope>
    <source>
        <strain evidence="3 4">DSM 26341</strain>
    </source>
</reference>
<protein>
    <submittedName>
        <fullName evidence="3">Glycine/D-amino acid oxidase-like deaminating enzyme</fullName>
    </submittedName>
</protein>
<proteinExistence type="predicted"/>
<dbReference type="SUPFAM" id="SSF51905">
    <property type="entry name" value="FAD/NAD(P)-binding domain"/>
    <property type="match status" value="1"/>
</dbReference>
<dbReference type="GO" id="GO:0005737">
    <property type="term" value="C:cytoplasm"/>
    <property type="evidence" value="ECO:0007669"/>
    <property type="project" value="TreeGrafter"/>
</dbReference>
<evidence type="ECO:0000259" key="2">
    <source>
        <dbReference type="Pfam" id="PF01266"/>
    </source>
</evidence>
<accession>A0A7Z0AAQ1</accession>
<dbReference type="PANTHER" id="PTHR13847">
    <property type="entry name" value="SARCOSINE DEHYDROGENASE-RELATED"/>
    <property type="match status" value="1"/>
</dbReference>
<keyword evidence="4" id="KW-1185">Reference proteome</keyword>
<name>A0A7Z0AAQ1_9MICO</name>
<feature type="domain" description="FAD dependent oxidoreductase" evidence="2">
    <location>
        <begin position="3"/>
        <end position="384"/>
    </location>
</feature>
<dbReference type="Gene3D" id="3.30.9.10">
    <property type="entry name" value="D-Amino Acid Oxidase, subunit A, domain 2"/>
    <property type="match status" value="1"/>
</dbReference>
<dbReference type="RefSeq" id="WP_218852260.1">
    <property type="nucleotide sequence ID" value="NZ_JACBZP010000001.1"/>
</dbReference>
<dbReference type="GO" id="GO:0016491">
    <property type="term" value="F:oxidoreductase activity"/>
    <property type="evidence" value="ECO:0007669"/>
    <property type="project" value="UniProtKB-KW"/>
</dbReference>
<gene>
    <name evidence="3" type="ORF">BJY26_001042</name>
</gene>
<evidence type="ECO:0000313" key="4">
    <source>
        <dbReference type="Proteomes" id="UP000539111"/>
    </source>
</evidence>
<dbReference type="InterPro" id="IPR006076">
    <property type="entry name" value="FAD-dep_OxRdtase"/>
</dbReference>
<dbReference type="EMBL" id="JACBZP010000001">
    <property type="protein sequence ID" value="NYI66736.1"/>
    <property type="molecule type" value="Genomic_DNA"/>
</dbReference>
<evidence type="ECO:0000256" key="1">
    <source>
        <dbReference type="ARBA" id="ARBA00023002"/>
    </source>
</evidence>
<sequence length="432" mass="45623">MPDAIVIGAGIMGASIALELAKTRRRVVVLDKSGGPGNGSTSASSSVVRFNYSTLDGVATAWEARHCWAAWHDHLGFTDPAGTAAFKRTGMLCLDSPPAPRSDVLAHFDTAGVPYREYTTGELAAAFPMLDTGSYWPNKPVTDDAFWSDPTGRLGGYLTPDAGYIDDPQLAAHNLAAAATDRGAEFRFHAQVSAIDTAPGGVRRVRLAGGDQVEAPIVVNAAGPWSAAVNRLAGVGDDFTVTVRPMRQEVHQIDSPDGVTPPGGLDVALADVDLGTYMRPGAHHSLLIGGTEPECDGFEWLADPDEANPAATRGRFEAQVLRAARRLPGLTVPTRVKGVAGVYDVASDWTPIYDKTDAPGFYVAMGTSGNQFKNAPLVGRFMAAIIGHTEDGYDHDADPAGYECEFTGGRVNLAAFSRKRPVNRANSGTVMG</sequence>